<dbReference type="Gene3D" id="3.40.50.12170">
    <property type="entry name" value="Uncharacterised protein PF07075, DUF1343"/>
    <property type="match status" value="1"/>
</dbReference>
<sequence>MHTAQPVTLGVSRLLQYERKLLEGAHVGLIANSAARNEKGVPTAAALIGNGINLKCIFAPEHGYDVSAPPGQHLADSIEPGSGLPIRSLYGSAKEPTGEMLRDVDALVFDLQDIGVRCYTYIWTMALGMRAAAMYGKLFVVLDRPNPLGGITIQGPVLDPRFASFLGLYPIPLRHGMTAGELALLFNKAFGVGAHLAVVKMHGWRRRLLFSDTGLAWTAPSPAIVSPETALLYAGTCLFEGVNLSEGRGTSSPFRLIGSPWLDPAIVNKLDPKTMAGFAVSPQRFTPAASKYSGRECAGIALAAVDKNAADPIALAVELLSKITARHSRELQWNEQHFDALAGTDSLRKDILAGQTTEEILGGWVKDQREFEALRGPYLLYEG</sequence>
<feature type="domain" description="Peptidoglycan beta-N-acetylmuramidase NamZ C-terminal" evidence="2">
    <location>
        <begin position="231"/>
        <end position="381"/>
    </location>
</feature>
<evidence type="ECO:0000313" key="3">
    <source>
        <dbReference type="EMBL" id="RJP18451.1"/>
    </source>
</evidence>
<dbReference type="InterPro" id="IPR008302">
    <property type="entry name" value="NamZ"/>
</dbReference>
<dbReference type="GO" id="GO:0033922">
    <property type="term" value="F:peptidoglycan beta-N-acetylmuramidase activity"/>
    <property type="evidence" value="ECO:0007669"/>
    <property type="project" value="InterPro"/>
</dbReference>
<feature type="domain" description="Peptidoglycan beta-N-acetylmuramidase NamZ N-terminal" evidence="1">
    <location>
        <begin position="27"/>
        <end position="226"/>
    </location>
</feature>
<protein>
    <submittedName>
        <fullName evidence="3">DUF1343 domain-containing protein</fullName>
    </submittedName>
</protein>
<evidence type="ECO:0000259" key="1">
    <source>
        <dbReference type="Pfam" id="PF07075"/>
    </source>
</evidence>
<dbReference type="InterPro" id="IPR048502">
    <property type="entry name" value="NamZ_N"/>
</dbReference>
<comment type="caution">
    <text evidence="3">The sequence shown here is derived from an EMBL/GenBank/DDBJ whole genome shotgun (WGS) entry which is preliminary data.</text>
</comment>
<dbReference type="InterPro" id="IPR048503">
    <property type="entry name" value="NamZ_C"/>
</dbReference>
<organism evidence="3 4">
    <name type="scientific">Abyssobacteria bacterium (strain SURF_5)</name>
    <dbReference type="NCBI Taxonomy" id="2093360"/>
    <lineage>
        <taxon>Bacteria</taxon>
        <taxon>Pseudomonadati</taxon>
        <taxon>Candidatus Hydrogenedentota</taxon>
        <taxon>Candidatus Abyssobacteria</taxon>
    </lineage>
</organism>
<accession>A0A3A4NSB0</accession>
<dbReference type="PIRSF" id="PIRSF016719">
    <property type="entry name" value="UCP016719"/>
    <property type="match status" value="1"/>
</dbReference>
<dbReference type="Gene3D" id="3.90.1150.140">
    <property type="match status" value="1"/>
</dbReference>
<gene>
    <name evidence="3" type="ORF">C4520_14455</name>
</gene>
<dbReference type="EMBL" id="QZKU01000101">
    <property type="protein sequence ID" value="RJP18451.1"/>
    <property type="molecule type" value="Genomic_DNA"/>
</dbReference>
<reference evidence="3 4" key="1">
    <citation type="journal article" date="2017" name="ISME J.">
        <title>Energy and carbon metabolisms in a deep terrestrial subsurface fluid microbial community.</title>
        <authorList>
            <person name="Momper L."/>
            <person name="Jungbluth S.P."/>
            <person name="Lee M.D."/>
            <person name="Amend J.P."/>
        </authorList>
    </citation>
    <scope>NUCLEOTIDE SEQUENCE [LARGE SCALE GENOMIC DNA]</scope>
    <source>
        <strain evidence="3">SURF_5</strain>
    </source>
</reference>
<dbReference type="AlphaFoldDB" id="A0A3A4NSB0"/>
<dbReference type="PANTHER" id="PTHR42915:SF1">
    <property type="entry name" value="PEPTIDOGLYCAN BETA-N-ACETYLMURAMIDASE NAMZ"/>
    <property type="match status" value="1"/>
</dbReference>
<evidence type="ECO:0000313" key="4">
    <source>
        <dbReference type="Proteomes" id="UP000265882"/>
    </source>
</evidence>
<dbReference type="Proteomes" id="UP000265882">
    <property type="component" value="Unassembled WGS sequence"/>
</dbReference>
<dbReference type="PANTHER" id="PTHR42915">
    <property type="entry name" value="HYPOTHETICAL 460 KDA PROTEIN IN FEUA-SIGW INTERGENIC REGION [PRECURSOR]"/>
    <property type="match status" value="1"/>
</dbReference>
<proteinExistence type="predicted"/>
<name>A0A3A4NSB0_ABYX5</name>
<dbReference type="Pfam" id="PF20732">
    <property type="entry name" value="NamZ_C"/>
    <property type="match status" value="1"/>
</dbReference>
<dbReference type="Pfam" id="PF07075">
    <property type="entry name" value="NamZ_N"/>
    <property type="match status" value="1"/>
</dbReference>
<evidence type="ECO:0000259" key="2">
    <source>
        <dbReference type="Pfam" id="PF20732"/>
    </source>
</evidence>